<keyword evidence="2" id="KW-0560">Oxidoreductase</keyword>
<dbReference type="PRINTS" id="PR00080">
    <property type="entry name" value="SDRFAMILY"/>
</dbReference>
<evidence type="ECO:0000256" key="1">
    <source>
        <dbReference type="ARBA" id="ARBA00006484"/>
    </source>
</evidence>
<dbReference type="InterPro" id="IPR002347">
    <property type="entry name" value="SDR_fam"/>
</dbReference>
<organism evidence="4 5">
    <name type="scientific">Prevotella herbatica</name>
    <dbReference type="NCBI Taxonomy" id="2801997"/>
    <lineage>
        <taxon>Bacteria</taxon>
        <taxon>Pseudomonadati</taxon>
        <taxon>Bacteroidota</taxon>
        <taxon>Bacteroidia</taxon>
        <taxon>Bacteroidales</taxon>
        <taxon>Prevotellaceae</taxon>
        <taxon>Prevotella</taxon>
    </lineage>
</organism>
<protein>
    <submittedName>
        <fullName evidence="4">Carbonyl reductase</fullName>
    </submittedName>
</protein>
<dbReference type="PANTHER" id="PTHR43669:SF3">
    <property type="entry name" value="ALCOHOL DEHYDROGENASE, PUTATIVE (AFU_ORTHOLOGUE AFUA_3G03445)-RELATED"/>
    <property type="match status" value="1"/>
</dbReference>
<dbReference type="SUPFAM" id="SSF51735">
    <property type="entry name" value="NAD(P)-binding Rossmann-fold domains"/>
    <property type="match status" value="1"/>
</dbReference>
<name>A0ABN6EF00_9BACT</name>
<dbReference type="Gene3D" id="3.40.50.720">
    <property type="entry name" value="NAD(P)-binding Rossmann-like Domain"/>
    <property type="match status" value="1"/>
</dbReference>
<comment type="similarity">
    <text evidence="1 3">Belongs to the short-chain dehydrogenases/reductases (SDR) family.</text>
</comment>
<evidence type="ECO:0000256" key="3">
    <source>
        <dbReference type="RuleBase" id="RU000363"/>
    </source>
</evidence>
<dbReference type="PRINTS" id="PR00081">
    <property type="entry name" value="GDHRDH"/>
</dbReference>
<proteinExistence type="inferred from homology"/>
<keyword evidence="5" id="KW-1185">Reference proteome</keyword>
<dbReference type="Pfam" id="PF00106">
    <property type="entry name" value="adh_short"/>
    <property type="match status" value="1"/>
</dbReference>
<dbReference type="InterPro" id="IPR036291">
    <property type="entry name" value="NAD(P)-bd_dom_sf"/>
</dbReference>
<dbReference type="Proteomes" id="UP001319045">
    <property type="component" value="Chromosome"/>
</dbReference>
<reference evidence="4 5" key="1">
    <citation type="journal article" date="2022" name="Int. J. Syst. Evol. Microbiol.">
        <title>Prevotella herbatica sp. nov., a plant polysaccharide-decomposing anaerobic bacterium isolated from a methanogenic reactor.</title>
        <authorList>
            <person name="Uek A."/>
            <person name="Tonouchi A."/>
            <person name="Kaku N."/>
            <person name="Ueki K."/>
        </authorList>
    </citation>
    <scope>NUCLEOTIDE SEQUENCE [LARGE SCALE GENOMIC DNA]</scope>
    <source>
        <strain evidence="4 5">WR041</strain>
    </source>
</reference>
<accession>A0ABN6EF00</accession>
<dbReference type="CDD" id="cd05233">
    <property type="entry name" value="SDR_c"/>
    <property type="match status" value="1"/>
</dbReference>
<dbReference type="PANTHER" id="PTHR43669">
    <property type="entry name" value="5-KETO-D-GLUCONATE 5-REDUCTASE"/>
    <property type="match status" value="1"/>
</dbReference>
<dbReference type="RefSeq" id="WP_207154662.1">
    <property type="nucleotide sequence ID" value="NZ_AP024484.1"/>
</dbReference>
<evidence type="ECO:0000313" key="5">
    <source>
        <dbReference type="Proteomes" id="UP001319045"/>
    </source>
</evidence>
<evidence type="ECO:0000256" key="2">
    <source>
        <dbReference type="ARBA" id="ARBA00023002"/>
    </source>
</evidence>
<evidence type="ECO:0000313" key="4">
    <source>
        <dbReference type="EMBL" id="BCS84492.1"/>
    </source>
</evidence>
<gene>
    <name evidence="4" type="primary">cbr</name>
    <name evidence="4" type="ORF">prwr041_03850</name>
</gene>
<sequence length="233" mass="25691">MNKVLITGANKGIGFGISKHLALKGWHVLVGARNKERAEKAIQQLKALGAKDAEWVNINLSDLKSLDKSISLIQRNHPDLSMLINNAGIPGDMACASYDSDIKDIIETVQVNYIGTYYLTKGLVPTIAANKGRIVNITVPASVNPYWNPLAYKASKAAQNVMTETFAFDFDKNNVPVEIYCVHPGPTTTDLNGNMRLPGFHEPDLVGEKIVDIIYDGKRHQGEFIEIYPIVEE</sequence>
<dbReference type="EMBL" id="AP024484">
    <property type="protein sequence ID" value="BCS84492.1"/>
    <property type="molecule type" value="Genomic_DNA"/>
</dbReference>